<organism evidence="2 3">
    <name type="scientific">Georgenia alba</name>
    <dbReference type="NCBI Taxonomy" id="2233858"/>
    <lineage>
        <taxon>Bacteria</taxon>
        <taxon>Bacillati</taxon>
        <taxon>Actinomycetota</taxon>
        <taxon>Actinomycetes</taxon>
        <taxon>Micrococcales</taxon>
        <taxon>Bogoriellaceae</taxon>
        <taxon>Georgenia</taxon>
    </lineage>
</organism>
<reference evidence="3" key="1">
    <citation type="journal article" date="2019" name="Int. J. Syst. Evol. Microbiol.">
        <title>The Global Catalogue of Microorganisms (GCM) 10K type strain sequencing project: providing services to taxonomists for standard genome sequencing and annotation.</title>
        <authorList>
            <consortium name="The Broad Institute Genomics Platform"/>
            <consortium name="The Broad Institute Genome Sequencing Center for Infectious Disease"/>
            <person name="Wu L."/>
            <person name="Ma J."/>
        </authorList>
    </citation>
    <scope>NUCLEOTIDE SEQUENCE [LARGE SCALE GENOMIC DNA]</scope>
    <source>
        <strain evidence="3">JCM 1490</strain>
    </source>
</reference>
<evidence type="ECO:0000313" key="3">
    <source>
        <dbReference type="Proteomes" id="UP001596455"/>
    </source>
</evidence>
<dbReference type="RefSeq" id="WP_382393119.1">
    <property type="nucleotide sequence ID" value="NZ_JBHTCQ010000001.1"/>
</dbReference>
<feature type="signal peptide" evidence="1">
    <location>
        <begin position="1"/>
        <end position="23"/>
    </location>
</feature>
<sequence length="184" mass="19181">MRRRRSRLLRRCAAIAVVTGALAAGVFPAPQQTEAAWSEPEHAASAFTSLRLVPPQVQSVGTCARPALLNPTQVVLQVRWRWPATGQPYGSFTAQNSAWAVGGTAAPNVQTTGPDSAGVYTTSFTNGLLDGLLGSLLGQSYSVTVRSQLTPAGGQTWTSPNASTVNVNVPVLIGSPTCSFTNGT</sequence>
<keyword evidence="3" id="KW-1185">Reference proteome</keyword>
<name>A0ABW2Q6G6_9MICO</name>
<accession>A0ABW2Q6G6</accession>
<evidence type="ECO:0000313" key="2">
    <source>
        <dbReference type="EMBL" id="MFC7405099.1"/>
    </source>
</evidence>
<proteinExistence type="predicted"/>
<evidence type="ECO:0000256" key="1">
    <source>
        <dbReference type="SAM" id="SignalP"/>
    </source>
</evidence>
<gene>
    <name evidence="2" type="ORF">ACFQQL_08250</name>
</gene>
<comment type="caution">
    <text evidence="2">The sequence shown here is derived from an EMBL/GenBank/DDBJ whole genome shotgun (WGS) entry which is preliminary data.</text>
</comment>
<keyword evidence="1" id="KW-0732">Signal</keyword>
<feature type="chain" id="PRO_5046086377" evidence="1">
    <location>
        <begin position="24"/>
        <end position="184"/>
    </location>
</feature>
<dbReference type="EMBL" id="JBHTCQ010000001">
    <property type="protein sequence ID" value="MFC7405099.1"/>
    <property type="molecule type" value="Genomic_DNA"/>
</dbReference>
<protein>
    <submittedName>
        <fullName evidence="2">Uncharacterized protein</fullName>
    </submittedName>
</protein>
<dbReference type="Proteomes" id="UP001596455">
    <property type="component" value="Unassembled WGS sequence"/>
</dbReference>